<dbReference type="AlphaFoldDB" id="A0A4D6KWY1"/>
<accession>A0A4D6KWY1</accession>
<dbReference type="EMBL" id="CP039345">
    <property type="protein sequence ID" value="QCD79011.1"/>
    <property type="molecule type" value="Genomic_DNA"/>
</dbReference>
<organism evidence="2 3">
    <name type="scientific">Vigna unguiculata</name>
    <name type="common">Cowpea</name>
    <dbReference type="NCBI Taxonomy" id="3917"/>
    <lineage>
        <taxon>Eukaryota</taxon>
        <taxon>Viridiplantae</taxon>
        <taxon>Streptophyta</taxon>
        <taxon>Embryophyta</taxon>
        <taxon>Tracheophyta</taxon>
        <taxon>Spermatophyta</taxon>
        <taxon>Magnoliopsida</taxon>
        <taxon>eudicotyledons</taxon>
        <taxon>Gunneridae</taxon>
        <taxon>Pentapetalae</taxon>
        <taxon>rosids</taxon>
        <taxon>fabids</taxon>
        <taxon>Fabales</taxon>
        <taxon>Fabaceae</taxon>
        <taxon>Papilionoideae</taxon>
        <taxon>50 kb inversion clade</taxon>
        <taxon>NPAAA clade</taxon>
        <taxon>indigoferoid/millettioid clade</taxon>
        <taxon>Phaseoleae</taxon>
        <taxon>Vigna</taxon>
    </lineage>
</organism>
<feature type="region of interest" description="Disordered" evidence="1">
    <location>
        <begin position="137"/>
        <end position="192"/>
    </location>
</feature>
<dbReference type="Proteomes" id="UP000501690">
    <property type="component" value="Linkage Group LG1"/>
</dbReference>
<reference evidence="2 3" key="1">
    <citation type="submission" date="2019-04" db="EMBL/GenBank/DDBJ databases">
        <title>An improved genome assembly and genetic linkage map for asparagus bean, Vigna unguiculata ssp. sesquipedialis.</title>
        <authorList>
            <person name="Xia Q."/>
            <person name="Zhang R."/>
            <person name="Dong Y."/>
        </authorList>
    </citation>
    <scope>NUCLEOTIDE SEQUENCE [LARGE SCALE GENOMIC DNA]</scope>
    <source>
        <tissue evidence="2">Leaf</tissue>
    </source>
</reference>
<proteinExistence type="predicted"/>
<sequence>MNLCLETLLCSHETNPFVVQLCEPISLIVLPRKLLACSKHPSLPRSDPDTYAITILWTLRPIVANGNILFLAHHASDACNHHTMDSSPISSRRELNQFHAHHASLHQAHPRPLLDLVLQAQTQMYVNLVLQVHGSPQQQKKSQQWIRPVQPKHRQAKLVPDRLATSSTARRQAPNRNCAAPSPPSGTPPAARRHLRLVATTSILGTYRLAARPAPPGAIPVTQCYWFLAFLSSLKRPQTCKASFTHQS</sequence>
<keyword evidence="3" id="KW-1185">Reference proteome</keyword>
<protein>
    <submittedName>
        <fullName evidence="2">Uncharacterized protein</fullName>
    </submittedName>
</protein>
<name>A0A4D6KWY1_VIGUN</name>
<gene>
    <name evidence="2" type="ORF">DEO72_LG1g2648</name>
</gene>
<evidence type="ECO:0000256" key="1">
    <source>
        <dbReference type="SAM" id="MobiDB-lite"/>
    </source>
</evidence>
<evidence type="ECO:0000313" key="3">
    <source>
        <dbReference type="Proteomes" id="UP000501690"/>
    </source>
</evidence>
<evidence type="ECO:0000313" key="2">
    <source>
        <dbReference type="EMBL" id="QCD79011.1"/>
    </source>
</evidence>